<organism evidence="1">
    <name type="scientific">marine metagenome</name>
    <dbReference type="NCBI Taxonomy" id="408172"/>
    <lineage>
        <taxon>unclassified sequences</taxon>
        <taxon>metagenomes</taxon>
        <taxon>ecological metagenomes</taxon>
    </lineage>
</organism>
<protein>
    <submittedName>
        <fullName evidence="1">Uncharacterized protein</fullName>
    </submittedName>
</protein>
<gene>
    <name evidence="1" type="ORF">METZ01_LOCUS427826</name>
</gene>
<name>A0A382XV23_9ZZZZ</name>
<sequence>MLSLISFTGQMIQSVFALSMMLVQMGHKECWKFLRAKQQALPTH</sequence>
<evidence type="ECO:0000313" key="1">
    <source>
        <dbReference type="EMBL" id="SVD74972.1"/>
    </source>
</evidence>
<accession>A0A382XV23</accession>
<dbReference type="AlphaFoldDB" id="A0A382XV23"/>
<proteinExistence type="predicted"/>
<reference evidence="1" key="1">
    <citation type="submission" date="2018-05" db="EMBL/GenBank/DDBJ databases">
        <authorList>
            <person name="Lanie J.A."/>
            <person name="Ng W.-L."/>
            <person name="Kazmierczak K.M."/>
            <person name="Andrzejewski T.M."/>
            <person name="Davidsen T.M."/>
            <person name="Wayne K.J."/>
            <person name="Tettelin H."/>
            <person name="Glass J.I."/>
            <person name="Rusch D."/>
            <person name="Podicherti R."/>
            <person name="Tsui H.-C.T."/>
            <person name="Winkler M.E."/>
        </authorList>
    </citation>
    <scope>NUCLEOTIDE SEQUENCE</scope>
</reference>
<dbReference type="EMBL" id="UINC01170765">
    <property type="protein sequence ID" value="SVD74972.1"/>
    <property type="molecule type" value="Genomic_DNA"/>
</dbReference>